<dbReference type="Pfam" id="PF18962">
    <property type="entry name" value="Por_Secre_tail"/>
    <property type="match status" value="1"/>
</dbReference>
<dbReference type="SUPFAM" id="SSF49899">
    <property type="entry name" value="Concanavalin A-like lectins/glucanases"/>
    <property type="match status" value="1"/>
</dbReference>
<evidence type="ECO:0000259" key="4">
    <source>
        <dbReference type="Pfam" id="PF20009"/>
    </source>
</evidence>
<sequence length="606" mass="66904">MKKLYYLIIAFFAIANADLNAQTCNTVSSFPFKETFEADSPSRSCWTQQVIGGHYPSYDGWIYKKGSAGGVDYNIVNAHSGQLNACSQIAANSPDAKVRLISPTMDITGLQTPTVSFFMGQESWGIYQNILNVYYRVSPTSEWKVLKNFMFNVPEWKQAVLNLPEKSSELQICFEAVMKTGRANVLDDIVVGNSDSVENYPSACAPSTPSNNFETGAGDLKLLYLANDFNVGAHTNLTITDIILNTIDKGGIQSFAIYIMARDGYGLPSGTIKAYEGVTPSSVADLNVRDGFTFRKNTFNLPEPVVLSGGATGSRYWIVVKVINNDETNASFWESTSIRNSGKEMYYSGDGQTNWKPVTNGADGVFTLIGSCVETNPTDSYCLPKFNFLMPIDNVKIGTINNASTDNVPFEDFSGIKTDLERGKTYPIQINAQTYDSTSNQAITAFIDWNQNGFLGDDGEIYQLGRVRTSNGNTITYQLPVPLSANLGNTRMRIISEAVNYSTYSCGVYDQGQAEDYTINVLKESLAVSETDKKINTIIFPNPTKDFVNIKNESNLKMAEIFDMNGRKVMESATKTIDVSKLTTGQYIIRMTFDNGSQDTQKLIKK</sequence>
<dbReference type="GO" id="GO:0004553">
    <property type="term" value="F:hydrolase activity, hydrolyzing O-glycosyl compounds"/>
    <property type="evidence" value="ECO:0007669"/>
    <property type="project" value="UniProtKB-ARBA"/>
</dbReference>
<protein>
    <submittedName>
        <fullName evidence="5">Por secretion system C-terminal sorting domain-containing protein</fullName>
    </submittedName>
</protein>
<dbReference type="OrthoDB" id="614723at2"/>
<dbReference type="NCBIfam" id="TIGR04183">
    <property type="entry name" value="Por_Secre_tail"/>
    <property type="match status" value="1"/>
</dbReference>
<feature type="chain" id="PRO_5013269441" evidence="2">
    <location>
        <begin position="22"/>
        <end position="606"/>
    </location>
</feature>
<feature type="domain" description="GEVED" evidence="4">
    <location>
        <begin position="443"/>
        <end position="520"/>
    </location>
</feature>
<evidence type="ECO:0000256" key="1">
    <source>
        <dbReference type="ARBA" id="ARBA00022729"/>
    </source>
</evidence>
<reference evidence="6" key="1">
    <citation type="submission" date="2016-11" db="EMBL/GenBank/DDBJ databases">
        <authorList>
            <person name="Varghese N."/>
            <person name="Submissions S."/>
        </authorList>
    </citation>
    <scope>NUCLEOTIDE SEQUENCE [LARGE SCALE GENOMIC DNA]</scope>
    <source>
        <strain evidence="6">DSM 27623</strain>
    </source>
</reference>
<evidence type="ECO:0000313" key="6">
    <source>
        <dbReference type="Proteomes" id="UP000185207"/>
    </source>
</evidence>
<feature type="domain" description="Secretion system C-terminal sorting" evidence="3">
    <location>
        <begin position="539"/>
        <end position="604"/>
    </location>
</feature>
<dbReference type="GO" id="GO:0005975">
    <property type="term" value="P:carbohydrate metabolic process"/>
    <property type="evidence" value="ECO:0007669"/>
    <property type="project" value="UniProtKB-ARBA"/>
</dbReference>
<feature type="signal peptide" evidence="2">
    <location>
        <begin position="1"/>
        <end position="21"/>
    </location>
</feature>
<dbReference type="Pfam" id="PF20009">
    <property type="entry name" value="GEVED"/>
    <property type="match status" value="1"/>
</dbReference>
<dbReference type="InterPro" id="IPR045474">
    <property type="entry name" value="GEVED"/>
</dbReference>
<keyword evidence="1 2" id="KW-0732">Signal</keyword>
<dbReference type="Proteomes" id="UP000185207">
    <property type="component" value="Unassembled WGS sequence"/>
</dbReference>
<evidence type="ECO:0000256" key="2">
    <source>
        <dbReference type="SAM" id="SignalP"/>
    </source>
</evidence>
<evidence type="ECO:0000259" key="3">
    <source>
        <dbReference type="Pfam" id="PF18962"/>
    </source>
</evidence>
<proteinExistence type="predicted"/>
<dbReference type="AlphaFoldDB" id="A0A1N6GI28"/>
<dbReference type="RefSeq" id="WP_074234917.1">
    <property type="nucleotide sequence ID" value="NZ_FSRK01000001.1"/>
</dbReference>
<dbReference type="EMBL" id="FSRK01000001">
    <property type="protein sequence ID" value="SIO07052.1"/>
    <property type="molecule type" value="Genomic_DNA"/>
</dbReference>
<dbReference type="Gene3D" id="2.60.120.200">
    <property type="match status" value="1"/>
</dbReference>
<dbReference type="InterPro" id="IPR026444">
    <property type="entry name" value="Secre_tail"/>
</dbReference>
<evidence type="ECO:0000313" key="5">
    <source>
        <dbReference type="EMBL" id="SIO07052.1"/>
    </source>
</evidence>
<accession>A0A1N6GI28</accession>
<gene>
    <name evidence="5" type="ORF">SAMN05444409_1856</name>
</gene>
<name>A0A1N6GI28_9FLAO</name>
<dbReference type="InterPro" id="IPR013320">
    <property type="entry name" value="ConA-like_dom_sf"/>
</dbReference>
<dbReference type="STRING" id="1416779.SAMN05444409_1856"/>
<keyword evidence="6" id="KW-1185">Reference proteome</keyword>
<organism evidence="5 6">
    <name type="scientific">Epilithonimonas zeae</name>
    <dbReference type="NCBI Taxonomy" id="1416779"/>
    <lineage>
        <taxon>Bacteria</taxon>
        <taxon>Pseudomonadati</taxon>
        <taxon>Bacteroidota</taxon>
        <taxon>Flavobacteriia</taxon>
        <taxon>Flavobacteriales</taxon>
        <taxon>Weeksellaceae</taxon>
        <taxon>Chryseobacterium group</taxon>
        <taxon>Epilithonimonas</taxon>
    </lineage>
</organism>